<dbReference type="GO" id="GO:0005615">
    <property type="term" value="C:extracellular space"/>
    <property type="evidence" value="ECO:0007669"/>
    <property type="project" value="TreeGrafter"/>
</dbReference>
<dbReference type="Pfam" id="PF06585">
    <property type="entry name" value="JHBP"/>
    <property type="match status" value="1"/>
</dbReference>
<dbReference type="InterPro" id="IPR010562">
    <property type="entry name" value="Haemolymph_juvenile_hormone-bd"/>
</dbReference>
<dbReference type="PANTHER" id="PTHR11008">
    <property type="entry name" value="PROTEIN TAKEOUT-LIKE PROTEIN"/>
    <property type="match status" value="1"/>
</dbReference>
<dbReference type="OMA" id="LVNQYWR"/>
<dbReference type="Gene3D" id="3.15.10.30">
    <property type="entry name" value="Haemolymph juvenile hormone binding protein"/>
    <property type="match status" value="1"/>
</dbReference>
<name>A0A336KKN1_CULSO</name>
<dbReference type="EMBL" id="UFQT01000547">
    <property type="protein sequence ID" value="SSX25154.1"/>
    <property type="molecule type" value="Genomic_DNA"/>
</dbReference>
<gene>
    <name evidence="1" type="primary">CSON011981</name>
</gene>
<reference evidence="1" key="1">
    <citation type="submission" date="2018-04" db="EMBL/GenBank/DDBJ databases">
        <authorList>
            <person name="Go L.Y."/>
            <person name="Mitchell J.A."/>
        </authorList>
    </citation>
    <scope>NUCLEOTIDE SEQUENCE</scope>
    <source>
        <tissue evidence="1">Whole organism</tissue>
    </source>
</reference>
<dbReference type="PANTHER" id="PTHR11008:SF18">
    <property type="entry name" value="BCDNA.GH05536-RELATED"/>
    <property type="match status" value="1"/>
</dbReference>
<protein>
    <submittedName>
        <fullName evidence="1">CSON011981 protein</fullName>
    </submittedName>
</protein>
<dbReference type="AlphaFoldDB" id="A0A336KKN1"/>
<sequence>MKNFVAIFFYISNPIVVFSSILPPDMIICNRNSPSNERNQCIKSSINKLLPLMKNGIPSLNVSAIDPFSLEYTSVDYVEGPLTMHIEMMNAKCNGLSRGRVRNVKSRVNDTNFAILMSMFFPKVTIQGKFKGETHLGESKLVSNGNVNITGNLISTSFKISGNMQQNNMVVNEVQIARNELKGMRTQATGLSNDDDLNALVLEFVNQNWEALYLQFFPQIKILFEPLLKDLANEFFAQIPYDVLMPLKYDN</sequence>
<organism evidence="1">
    <name type="scientific">Culicoides sonorensis</name>
    <name type="common">Biting midge</name>
    <dbReference type="NCBI Taxonomy" id="179676"/>
    <lineage>
        <taxon>Eukaryota</taxon>
        <taxon>Metazoa</taxon>
        <taxon>Ecdysozoa</taxon>
        <taxon>Arthropoda</taxon>
        <taxon>Hexapoda</taxon>
        <taxon>Insecta</taxon>
        <taxon>Pterygota</taxon>
        <taxon>Neoptera</taxon>
        <taxon>Endopterygota</taxon>
        <taxon>Diptera</taxon>
        <taxon>Nematocera</taxon>
        <taxon>Chironomoidea</taxon>
        <taxon>Ceratopogonidae</taxon>
        <taxon>Ceratopogoninae</taxon>
        <taxon>Culicoides</taxon>
        <taxon>Monoculicoides</taxon>
    </lineage>
</organism>
<accession>A0A336KKN1</accession>
<evidence type="ECO:0000313" key="2">
    <source>
        <dbReference type="EMBL" id="SSX25154.1"/>
    </source>
</evidence>
<evidence type="ECO:0000313" key="1">
    <source>
        <dbReference type="EMBL" id="SSX04791.1"/>
    </source>
</evidence>
<dbReference type="EMBL" id="UFQS01000547">
    <property type="protein sequence ID" value="SSX04791.1"/>
    <property type="molecule type" value="Genomic_DNA"/>
</dbReference>
<dbReference type="VEuPathDB" id="VectorBase:CSON011981"/>
<dbReference type="SMART" id="SM00700">
    <property type="entry name" value="JHBP"/>
    <property type="match status" value="1"/>
</dbReference>
<reference evidence="2" key="2">
    <citation type="submission" date="2018-07" db="EMBL/GenBank/DDBJ databases">
        <authorList>
            <person name="Quirk P.G."/>
            <person name="Krulwich T.A."/>
        </authorList>
    </citation>
    <scope>NUCLEOTIDE SEQUENCE</scope>
</reference>
<dbReference type="InterPro" id="IPR038606">
    <property type="entry name" value="To_sf"/>
</dbReference>
<proteinExistence type="predicted"/>